<dbReference type="EC" id="3.2.1.23" evidence="3 7"/>
<evidence type="ECO:0000256" key="3">
    <source>
        <dbReference type="ARBA" id="ARBA00012756"/>
    </source>
</evidence>
<dbReference type="PANTHER" id="PTHR46323:SF2">
    <property type="entry name" value="BETA-GALACTOSIDASE"/>
    <property type="match status" value="1"/>
</dbReference>
<dbReference type="InterPro" id="IPR017853">
    <property type="entry name" value="GH"/>
</dbReference>
<comment type="caution">
    <text evidence="9">The sequence shown here is derived from an EMBL/GenBank/DDBJ whole genome shotgun (WGS) entry which is preliminary data.</text>
</comment>
<gene>
    <name evidence="9" type="ORF">IAA48_06075</name>
</gene>
<dbReference type="GO" id="GO:0004565">
    <property type="term" value="F:beta-galactosidase activity"/>
    <property type="evidence" value="ECO:0007669"/>
    <property type="project" value="UniProtKB-EC"/>
</dbReference>
<dbReference type="InterPro" id="IPR023230">
    <property type="entry name" value="Glyco_hydro_2_CS"/>
</dbReference>
<evidence type="ECO:0000313" key="10">
    <source>
        <dbReference type="Proteomes" id="UP000824205"/>
    </source>
</evidence>
<dbReference type="PROSITE" id="PS00719">
    <property type="entry name" value="GLYCOSYL_HYDROL_F2_1"/>
    <property type="match status" value="1"/>
</dbReference>
<dbReference type="SUPFAM" id="SSF49303">
    <property type="entry name" value="beta-Galactosidase/glucuronidase domain"/>
    <property type="match status" value="2"/>
</dbReference>
<dbReference type="Gene3D" id="2.60.120.260">
    <property type="entry name" value="Galactose-binding domain-like"/>
    <property type="match status" value="1"/>
</dbReference>
<dbReference type="SUPFAM" id="SSF51445">
    <property type="entry name" value="(Trans)glycosidases"/>
    <property type="match status" value="1"/>
</dbReference>
<dbReference type="SUPFAM" id="SSF74650">
    <property type="entry name" value="Galactose mutarotase-like"/>
    <property type="match status" value="1"/>
</dbReference>
<dbReference type="SUPFAM" id="SSF49785">
    <property type="entry name" value="Galactose-binding domain-like"/>
    <property type="match status" value="1"/>
</dbReference>
<keyword evidence="5 7" id="KW-0326">Glycosidase</keyword>
<dbReference type="EMBL" id="DXGE01000026">
    <property type="protein sequence ID" value="HIW86047.1"/>
    <property type="molecule type" value="Genomic_DNA"/>
</dbReference>
<dbReference type="InterPro" id="IPR006104">
    <property type="entry name" value="Glyco_hydro_2_N"/>
</dbReference>
<evidence type="ECO:0000256" key="6">
    <source>
        <dbReference type="ARBA" id="ARBA00032230"/>
    </source>
</evidence>
<dbReference type="InterPro" id="IPR006101">
    <property type="entry name" value="Glyco_hydro_2"/>
</dbReference>
<evidence type="ECO:0000256" key="4">
    <source>
        <dbReference type="ARBA" id="ARBA00022801"/>
    </source>
</evidence>
<proteinExistence type="inferred from homology"/>
<dbReference type="GO" id="GO:0005990">
    <property type="term" value="P:lactose catabolic process"/>
    <property type="evidence" value="ECO:0007669"/>
    <property type="project" value="TreeGrafter"/>
</dbReference>
<dbReference type="InterPro" id="IPR014718">
    <property type="entry name" value="GH-type_carb-bd"/>
</dbReference>
<reference evidence="9" key="1">
    <citation type="journal article" date="2021" name="PeerJ">
        <title>Extensive microbial diversity within the chicken gut microbiome revealed by metagenomics and culture.</title>
        <authorList>
            <person name="Gilroy R."/>
            <person name="Ravi A."/>
            <person name="Getino M."/>
            <person name="Pursley I."/>
            <person name="Horton D.L."/>
            <person name="Alikhan N.F."/>
            <person name="Baker D."/>
            <person name="Gharbi K."/>
            <person name="Hall N."/>
            <person name="Watson M."/>
            <person name="Adriaenssens E.M."/>
            <person name="Foster-Nyarko E."/>
            <person name="Jarju S."/>
            <person name="Secka A."/>
            <person name="Antonio M."/>
            <person name="Oren A."/>
            <person name="Chaudhuri R.R."/>
            <person name="La Ragione R."/>
            <person name="Hildebrand F."/>
            <person name="Pallen M.J."/>
        </authorList>
    </citation>
    <scope>NUCLEOTIDE SEQUENCE</scope>
    <source>
        <strain evidence="9">421</strain>
    </source>
</reference>
<dbReference type="InterPro" id="IPR004199">
    <property type="entry name" value="B-gal_small/dom_5"/>
</dbReference>
<dbReference type="Gene3D" id="2.70.98.10">
    <property type="match status" value="1"/>
</dbReference>
<organism evidence="9 10">
    <name type="scientific">Candidatus Eubacterium faecipullorum</name>
    <dbReference type="NCBI Taxonomy" id="2838571"/>
    <lineage>
        <taxon>Bacteria</taxon>
        <taxon>Bacillati</taxon>
        <taxon>Bacillota</taxon>
        <taxon>Clostridia</taxon>
        <taxon>Eubacteriales</taxon>
        <taxon>Eubacteriaceae</taxon>
        <taxon>Eubacterium</taxon>
    </lineage>
</organism>
<dbReference type="InterPro" id="IPR050347">
    <property type="entry name" value="Bact_Beta-galactosidase"/>
</dbReference>
<dbReference type="Pfam" id="PF02837">
    <property type="entry name" value="Glyco_hydro_2_N"/>
    <property type="match status" value="1"/>
</dbReference>
<evidence type="ECO:0000256" key="5">
    <source>
        <dbReference type="ARBA" id="ARBA00023295"/>
    </source>
</evidence>
<evidence type="ECO:0000256" key="7">
    <source>
        <dbReference type="RuleBase" id="RU361154"/>
    </source>
</evidence>
<comment type="catalytic activity">
    <reaction evidence="1 7">
        <text>Hydrolysis of terminal non-reducing beta-D-galactose residues in beta-D-galactosides.</text>
        <dbReference type="EC" id="3.2.1.23"/>
    </reaction>
</comment>
<dbReference type="SMART" id="SM01038">
    <property type="entry name" value="Bgal_small_N"/>
    <property type="match status" value="1"/>
</dbReference>
<dbReference type="InterPro" id="IPR036156">
    <property type="entry name" value="Beta-gal/glucu_dom_sf"/>
</dbReference>
<dbReference type="Gene3D" id="2.60.40.10">
    <property type="entry name" value="Immunoglobulins"/>
    <property type="match status" value="2"/>
</dbReference>
<dbReference type="GO" id="GO:0030246">
    <property type="term" value="F:carbohydrate binding"/>
    <property type="evidence" value="ECO:0007669"/>
    <property type="project" value="InterPro"/>
</dbReference>
<evidence type="ECO:0000256" key="2">
    <source>
        <dbReference type="ARBA" id="ARBA00007401"/>
    </source>
</evidence>
<dbReference type="Gene3D" id="3.20.20.80">
    <property type="entry name" value="Glycosidases"/>
    <property type="match status" value="1"/>
</dbReference>
<dbReference type="InterPro" id="IPR011013">
    <property type="entry name" value="Gal_mutarotase_sf_dom"/>
</dbReference>
<evidence type="ECO:0000259" key="8">
    <source>
        <dbReference type="SMART" id="SM01038"/>
    </source>
</evidence>
<dbReference type="PRINTS" id="PR00132">
    <property type="entry name" value="GLHYDRLASE2"/>
</dbReference>
<dbReference type="Pfam" id="PF02929">
    <property type="entry name" value="Bgal_small_N"/>
    <property type="match status" value="1"/>
</dbReference>
<dbReference type="InterPro" id="IPR008979">
    <property type="entry name" value="Galactose-bd-like_sf"/>
</dbReference>
<keyword evidence="4 7" id="KW-0378">Hydrolase</keyword>
<dbReference type="GO" id="GO:0009341">
    <property type="term" value="C:beta-galactosidase complex"/>
    <property type="evidence" value="ECO:0007669"/>
    <property type="project" value="InterPro"/>
</dbReference>
<comment type="similarity">
    <text evidence="2 7">Belongs to the glycosyl hydrolase 2 family.</text>
</comment>
<dbReference type="InterPro" id="IPR006103">
    <property type="entry name" value="Glyco_hydro_2_cat"/>
</dbReference>
<feature type="domain" description="Beta galactosidase small chain/" evidence="8">
    <location>
        <begin position="717"/>
        <end position="995"/>
    </location>
</feature>
<reference evidence="9" key="2">
    <citation type="submission" date="2021-04" db="EMBL/GenBank/DDBJ databases">
        <authorList>
            <person name="Gilroy R."/>
        </authorList>
    </citation>
    <scope>NUCLEOTIDE SEQUENCE</scope>
    <source>
        <strain evidence="9">421</strain>
    </source>
</reference>
<dbReference type="InterPro" id="IPR013783">
    <property type="entry name" value="Ig-like_fold"/>
</dbReference>
<dbReference type="AlphaFoldDB" id="A0A9D1RG79"/>
<evidence type="ECO:0000256" key="1">
    <source>
        <dbReference type="ARBA" id="ARBA00001412"/>
    </source>
</evidence>
<dbReference type="Pfam" id="PF00703">
    <property type="entry name" value="Glyco_hydro_2"/>
    <property type="match status" value="1"/>
</dbReference>
<sequence>MKYRIRRDLHTDFNIFEENKLAERSYFIPFSNEKALSATDYKNERYHSDRVTALSGEWDFAYYEKLSDISEELDTNSVSFDRIHVPCTWQRTGYDQIAYINTRYPFPKRPPHIPADVATGVYRKFVDIEDAQKRRILTFLGVAGALSVYINGKYVGYSEGSHNTAEFDVTSFLNNGKNEIVAVVYKWSNGTYLECQDMFRENGIFRDVYLISQEDEYINDFLFRTSKNPDGTYDLKISVDGAFLPDSCVQVTAEGLFDTVLKQDCKTEELRALSVEEWSAETPRVYEVILLLKSNGTVKEAIRTYIGFKSIRIDGNVFLFNGKPIKMLGVNHHDTHMTKGYAMSLDDLEKDIRLMKEYNCNAVRTSHYPPDPAFLTMCDIYGLYVVDEADIETHGFYAVPYSTYDPNRLSNDERWASHYLDRVKRMYGRDKNHPSITMWSLGNESGGYKCQDICYDYLKEADPGIPVHYEGVTRSKRWAYDVVSRMYATQALMRKILNGTAGNKYKDKPFFQCEYAHAMGNGPGGLEEYMQLFYSSDQFMGGCIWEWADHSVYDENAKYKWTYGGDHNEPIHDGNFCVDGLFYPDRRPSSGALEMKVCYRPVRAKHIKGNVFELWNTRCFKDSSDMNIDFEITVNGARRQKGSVKSTVAPGSRKKIQINSSYLDQRDKDVFVNFKYTDKASGREIAAEQIIVSCAALKKADNSAKPADISVVGKTIRVAFDGGRALFDKKKGLVSYCKNDVEYLNEAPVDKASGFVPHIYRGRLDNDQYMVIFWKIIGLDCSAAKLISCGVKVNNGVKYISTVYDFITRGVFVLARAQVSYFFDKNGKMTVSASLKKVCPLTDQLPRFGVHAEMKGEFENVEYYGRGPLENYSDFREHAPVGIYKTTVSDMAHKYIKPQDSGNRGDVRYAAISDRNGSGMKFTALDRYINFNANHFTLGQLKKAKHIEDLPDCNTTFTAIDGYVRGTGSGSCGPIPSKEHLINFGYSRPLYFSFEAEPFDNTAER</sequence>
<dbReference type="Proteomes" id="UP000824205">
    <property type="component" value="Unassembled WGS sequence"/>
</dbReference>
<name>A0A9D1RG79_9FIRM</name>
<evidence type="ECO:0000313" key="9">
    <source>
        <dbReference type="EMBL" id="HIW86047.1"/>
    </source>
</evidence>
<protein>
    <recommendedName>
        <fullName evidence="3 7">Beta-galactosidase</fullName>
        <ecNumber evidence="3 7">3.2.1.23</ecNumber>
    </recommendedName>
    <alternativeName>
        <fullName evidence="6 7">Lactase</fullName>
    </alternativeName>
</protein>
<dbReference type="Pfam" id="PF02836">
    <property type="entry name" value="Glyco_hydro_2_C"/>
    <property type="match status" value="1"/>
</dbReference>
<dbReference type="InterPro" id="IPR006102">
    <property type="entry name" value="Ig-like_GH2"/>
</dbReference>
<accession>A0A9D1RG79</accession>
<dbReference type="PANTHER" id="PTHR46323">
    <property type="entry name" value="BETA-GALACTOSIDASE"/>
    <property type="match status" value="1"/>
</dbReference>